<dbReference type="InterPro" id="IPR027486">
    <property type="entry name" value="Ribosomal_uS10_dom"/>
</dbReference>
<gene>
    <name evidence="4" type="ORF">QE152_g39339</name>
</gene>
<feature type="domain" description="Small ribosomal subunit protein uS10" evidence="3">
    <location>
        <begin position="46"/>
        <end position="141"/>
    </location>
</feature>
<accession>A0AAW1HUD3</accession>
<dbReference type="SUPFAM" id="SSF54999">
    <property type="entry name" value="Ribosomal protein S10"/>
    <property type="match status" value="1"/>
</dbReference>
<keyword evidence="2" id="KW-0687">Ribonucleoprotein</keyword>
<evidence type="ECO:0000313" key="5">
    <source>
        <dbReference type="Proteomes" id="UP001458880"/>
    </source>
</evidence>
<sequence>MNQIRRICQHSKYIYLNSVRLYSRDLYEPDYLEAMKSKIPLYDTLNIQIKGYDYPVLESFQKIIHNLAKNMDINVEDAWALPHQDLNILTYKPKSEIVDNQYGLKVFRRTVQVTDVSSTQLPLLIRAIETTTPAGVTVNIVNHAEHYDEERYIPDKELLTLKQSLEDHGSSKKK</sequence>
<dbReference type="Proteomes" id="UP001458880">
    <property type="component" value="Unassembled WGS sequence"/>
</dbReference>
<protein>
    <submittedName>
        <fullName evidence="4">Ribosomal protein S10p/S20e</fullName>
    </submittedName>
</protein>
<dbReference type="InterPro" id="IPR027487">
    <property type="entry name" value="Ribosomal_mL48"/>
</dbReference>
<keyword evidence="5" id="KW-1185">Reference proteome</keyword>
<dbReference type="GO" id="GO:1990904">
    <property type="term" value="C:ribonucleoprotein complex"/>
    <property type="evidence" value="ECO:0007669"/>
    <property type="project" value="UniProtKB-KW"/>
</dbReference>
<proteinExistence type="predicted"/>
<dbReference type="Pfam" id="PF00338">
    <property type="entry name" value="Ribosomal_S10"/>
    <property type="match status" value="1"/>
</dbReference>
<dbReference type="EMBL" id="JASPKY010000929">
    <property type="protein sequence ID" value="KAK9680121.1"/>
    <property type="molecule type" value="Genomic_DNA"/>
</dbReference>
<dbReference type="PANTHER" id="PTHR13473">
    <property type="entry name" value="MITOCHONDRIAL RIBOSOMAL PROTEIN L48"/>
    <property type="match status" value="1"/>
</dbReference>
<evidence type="ECO:0000259" key="3">
    <source>
        <dbReference type="SMART" id="SM01403"/>
    </source>
</evidence>
<organism evidence="4 5">
    <name type="scientific">Popillia japonica</name>
    <name type="common">Japanese beetle</name>
    <dbReference type="NCBI Taxonomy" id="7064"/>
    <lineage>
        <taxon>Eukaryota</taxon>
        <taxon>Metazoa</taxon>
        <taxon>Ecdysozoa</taxon>
        <taxon>Arthropoda</taxon>
        <taxon>Hexapoda</taxon>
        <taxon>Insecta</taxon>
        <taxon>Pterygota</taxon>
        <taxon>Neoptera</taxon>
        <taxon>Endopterygota</taxon>
        <taxon>Coleoptera</taxon>
        <taxon>Polyphaga</taxon>
        <taxon>Scarabaeiformia</taxon>
        <taxon>Scarabaeidae</taxon>
        <taxon>Rutelinae</taxon>
        <taxon>Popillia</taxon>
    </lineage>
</organism>
<dbReference type="GO" id="GO:0005761">
    <property type="term" value="C:mitochondrial ribosome"/>
    <property type="evidence" value="ECO:0007669"/>
    <property type="project" value="InterPro"/>
</dbReference>
<evidence type="ECO:0000256" key="2">
    <source>
        <dbReference type="ARBA" id="ARBA00023274"/>
    </source>
</evidence>
<name>A0AAW1HUD3_POPJA</name>
<reference evidence="4 5" key="1">
    <citation type="journal article" date="2024" name="BMC Genomics">
        <title>De novo assembly and annotation of Popillia japonica's genome with initial clues to its potential as an invasive pest.</title>
        <authorList>
            <person name="Cucini C."/>
            <person name="Boschi S."/>
            <person name="Funari R."/>
            <person name="Cardaioli E."/>
            <person name="Iannotti N."/>
            <person name="Marturano G."/>
            <person name="Paoli F."/>
            <person name="Bruttini M."/>
            <person name="Carapelli A."/>
            <person name="Frati F."/>
            <person name="Nardi F."/>
        </authorList>
    </citation>
    <scope>NUCLEOTIDE SEQUENCE [LARGE SCALE GENOMIC DNA]</scope>
    <source>
        <strain evidence="4">DMR45628</strain>
    </source>
</reference>
<evidence type="ECO:0000256" key="1">
    <source>
        <dbReference type="ARBA" id="ARBA00022980"/>
    </source>
</evidence>
<dbReference type="InterPro" id="IPR036838">
    <property type="entry name" value="Ribosomal_uS10_dom_sf"/>
</dbReference>
<dbReference type="Gene3D" id="3.30.70.600">
    <property type="entry name" value="Ribosomal protein S10 domain"/>
    <property type="match status" value="1"/>
</dbReference>
<keyword evidence="1 4" id="KW-0689">Ribosomal protein</keyword>
<dbReference type="SMART" id="SM01403">
    <property type="entry name" value="Ribosomal_S10"/>
    <property type="match status" value="1"/>
</dbReference>
<dbReference type="AlphaFoldDB" id="A0AAW1HUD3"/>
<evidence type="ECO:0000313" key="4">
    <source>
        <dbReference type="EMBL" id="KAK9680121.1"/>
    </source>
</evidence>
<dbReference type="PANTHER" id="PTHR13473:SF0">
    <property type="entry name" value="LARGE RIBOSOMAL SUBUNIT PROTEIN ML48"/>
    <property type="match status" value="1"/>
</dbReference>
<comment type="caution">
    <text evidence="4">The sequence shown here is derived from an EMBL/GenBank/DDBJ whole genome shotgun (WGS) entry which is preliminary data.</text>
</comment>